<proteinExistence type="predicted"/>
<dbReference type="Proteomes" id="UP000031599">
    <property type="component" value="Unassembled WGS sequence"/>
</dbReference>
<organism evidence="1 2">
    <name type="scientific">Enhygromyxa salina</name>
    <dbReference type="NCBI Taxonomy" id="215803"/>
    <lineage>
        <taxon>Bacteria</taxon>
        <taxon>Pseudomonadati</taxon>
        <taxon>Myxococcota</taxon>
        <taxon>Polyangia</taxon>
        <taxon>Nannocystales</taxon>
        <taxon>Nannocystaceae</taxon>
        <taxon>Enhygromyxa</taxon>
    </lineage>
</organism>
<dbReference type="EMBL" id="JMCC02000079">
    <property type="protein sequence ID" value="KIG14135.1"/>
    <property type="molecule type" value="Genomic_DNA"/>
</dbReference>
<name>A0A0C2CWY4_9BACT</name>
<evidence type="ECO:0000313" key="1">
    <source>
        <dbReference type="EMBL" id="KIG14135.1"/>
    </source>
</evidence>
<dbReference type="RefSeq" id="WP_052554315.1">
    <property type="nucleotide sequence ID" value="NZ_JMCC02000079.1"/>
</dbReference>
<sequence>MDWPKIRALRTNLRARLDEVSEAGGGQDATDALESSTLELARALPRVLGWEPARSDLDALIESARKLDRLAAAYLGRDELTTEEREAMAMELGLARETSFPDMRDVLLGTDPDWDDTSSGYASAWMNQVFHLLHRRSREDQDTAVDALAFVLGMSDDVLSDADPIAQLVGLLQRKSAGEIANAVDALRAFLDELDAQKAGH</sequence>
<comment type="caution">
    <text evidence="1">The sequence shown here is derived from an EMBL/GenBank/DDBJ whole genome shotgun (WGS) entry which is preliminary data.</text>
</comment>
<reference evidence="1 2" key="1">
    <citation type="submission" date="2014-12" db="EMBL/GenBank/DDBJ databases">
        <title>Genome assembly of Enhygromyxa salina DSM 15201.</title>
        <authorList>
            <person name="Sharma G."/>
            <person name="Subramanian S."/>
        </authorList>
    </citation>
    <scope>NUCLEOTIDE SEQUENCE [LARGE SCALE GENOMIC DNA]</scope>
    <source>
        <strain evidence="1 2">DSM 15201</strain>
    </source>
</reference>
<protein>
    <submittedName>
        <fullName evidence="1">Uncharacterized protein</fullName>
    </submittedName>
</protein>
<accession>A0A0C2CWY4</accession>
<evidence type="ECO:0000313" key="2">
    <source>
        <dbReference type="Proteomes" id="UP000031599"/>
    </source>
</evidence>
<dbReference type="AlphaFoldDB" id="A0A0C2CWY4"/>
<gene>
    <name evidence="1" type="ORF">DB30_07131</name>
</gene>